<dbReference type="InterPro" id="IPR005770">
    <property type="entry name" value="PhnD"/>
</dbReference>
<evidence type="ECO:0000313" key="5">
    <source>
        <dbReference type="EMBL" id="KTE92966.1"/>
    </source>
</evidence>
<dbReference type="CDD" id="cd13571">
    <property type="entry name" value="PBP2_PnhD_1"/>
    <property type="match status" value="1"/>
</dbReference>
<accession>A0A098B7K4</accession>
<reference evidence="5 6" key="2">
    <citation type="submission" date="2015-12" db="EMBL/GenBank/DDBJ databases">
        <title>Draft Genome Sequence of Desulfitobacterium hafniense Strain DH, a Sulfate-reducing Bacterium Isolated from Paddy Soils.</title>
        <authorList>
            <person name="Bao P."/>
            <person name="Zhang X."/>
            <person name="Li G."/>
        </authorList>
    </citation>
    <scope>NUCLEOTIDE SEQUENCE [LARGE SCALE GENOMIC DNA]</scope>
    <source>
        <strain evidence="5 6">DH</strain>
    </source>
</reference>
<keyword evidence="3" id="KW-0812">Transmembrane</keyword>
<dbReference type="EMBL" id="LOCK01000009">
    <property type="protein sequence ID" value="KTE92966.1"/>
    <property type="molecule type" value="Genomic_DNA"/>
</dbReference>
<evidence type="ECO:0000256" key="1">
    <source>
        <dbReference type="ARBA" id="ARBA00007162"/>
    </source>
</evidence>
<comment type="similarity">
    <text evidence="1">Belongs to the phosphate/phosphite/phosphonate binding protein family.</text>
</comment>
<protein>
    <submittedName>
        <fullName evidence="4">Phosphate/phosphite/phosphonate ABC transporters, periplasmic binding protein</fullName>
    </submittedName>
    <submittedName>
        <fullName evidence="5">Phosphonate ABC transporter substrate-binding protein</fullName>
    </submittedName>
</protein>
<evidence type="ECO:0000313" key="4">
    <source>
        <dbReference type="EMBL" id="CDX04350.1"/>
    </source>
</evidence>
<dbReference type="GO" id="GO:0043190">
    <property type="term" value="C:ATP-binding cassette (ABC) transporter complex"/>
    <property type="evidence" value="ECO:0007669"/>
    <property type="project" value="InterPro"/>
</dbReference>
<sequence>MSDKLFTRREAIWIGTLGLLQLGILTSASVGWWDFKSKKSQPEINLSILNAPPQKQEHDSNELLRIAVASVITPMENVDLYGDLLNLLGERVDMQAQMVQRENYSDTNHLIENGDVQVAFICSGALLGRDKAEQAERILVAPEIAGSSKYRSYIIVPAHSPAHFFRDLKGKTFAYTDPLSFSGRIAPQYMLKKAGYNPSSFFSKTIFTYSHDNSIKAVAEGLVHGAAVDSLIYDLTLSRRPELMDKIKVIDQSEEVGNPPVVVSSQIDPELRARIKNVFLTLHLDDEGRKALRLLQFDRFVHADLDLYDRVWEMSQEVGVG</sequence>
<dbReference type="PANTHER" id="PTHR35841">
    <property type="entry name" value="PHOSPHONATES-BINDING PERIPLASMIC PROTEIN"/>
    <property type="match status" value="1"/>
</dbReference>
<dbReference type="NCBIfam" id="TIGR01098">
    <property type="entry name" value="3A0109s03R"/>
    <property type="match status" value="1"/>
</dbReference>
<dbReference type="Proteomes" id="UP000054623">
    <property type="component" value="Unassembled WGS sequence"/>
</dbReference>
<dbReference type="EMBL" id="LK996017">
    <property type="protein sequence ID" value="CDX04350.1"/>
    <property type="molecule type" value="Genomic_DNA"/>
</dbReference>
<gene>
    <name evidence="5" type="ORF">AT727_15995</name>
    <name evidence="4" type="ORF">DPCES_4464</name>
</gene>
<evidence type="ECO:0000256" key="2">
    <source>
        <dbReference type="ARBA" id="ARBA00022729"/>
    </source>
</evidence>
<dbReference type="PANTHER" id="PTHR35841:SF1">
    <property type="entry name" value="PHOSPHONATES-BINDING PERIPLASMIC PROTEIN"/>
    <property type="match status" value="1"/>
</dbReference>
<dbReference type="AlphaFoldDB" id="A0A098B7K4"/>
<reference evidence="4" key="1">
    <citation type="submission" date="2014-07" db="EMBL/GenBank/DDBJ databases">
        <authorList>
            <person name="Hornung V.Bastian."/>
        </authorList>
    </citation>
    <scope>NUCLEOTIDE SEQUENCE</scope>
    <source>
        <strain evidence="4">PCE-S</strain>
    </source>
</reference>
<dbReference type="PATRIC" id="fig|49338.4.peg.4803"/>
<keyword evidence="3" id="KW-1133">Transmembrane helix</keyword>
<dbReference type="Gene3D" id="3.40.190.10">
    <property type="entry name" value="Periplasmic binding protein-like II"/>
    <property type="match status" value="2"/>
</dbReference>
<dbReference type="OrthoDB" id="9781943at2"/>
<keyword evidence="2" id="KW-0732">Signal</keyword>
<dbReference type="GO" id="GO:0055085">
    <property type="term" value="P:transmembrane transport"/>
    <property type="evidence" value="ECO:0007669"/>
    <property type="project" value="InterPro"/>
</dbReference>
<proteinExistence type="inferred from homology"/>
<organism evidence="4">
    <name type="scientific">Desulfitobacterium hafniense</name>
    <name type="common">Desulfitobacterium frappieri</name>
    <dbReference type="NCBI Taxonomy" id="49338"/>
    <lineage>
        <taxon>Bacteria</taxon>
        <taxon>Bacillati</taxon>
        <taxon>Bacillota</taxon>
        <taxon>Clostridia</taxon>
        <taxon>Eubacteriales</taxon>
        <taxon>Desulfitobacteriaceae</taxon>
        <taxon>Desulfitobacterium</taxon>
    </lineage>
</organism>
<name>A0A098B7K4_DESHA</name>
<evidence type="ECO:0000313" key="6">
    <source>
        <dbReference type="Proteomes" id="UP000054623"/>
    </source>
</evidence>
<keyword evidence="3" id="KW-0472">Membrane</keyword>
<evidence type="ECO:0000256" key="3">
    <source>
        <dbReference type="SAM" id="Phobius"/>
    </source>
</evidence>
<feature type="transmembrane region" description="Helical" evidence="3">
    <location>
        <begin position="12"/>
        <end position="33"/>
    </location>
</feature>
<dbReference type="SUPFAM" id="SSF53850">
    <property type="entry name" value="Periplasmic binding protein-like II"/>
    <property type="match status" value="1"/>
</dbReference>
<dbReference type="RefSeq" id="WP_041272622.1">
    <property type="nucleotide sequence ID" value="NZ_LK996017.1"/>
</dbReference>
<dbReference type="Pfam" id="PF12974">
    <property type="entry name" value="Phosphonate-bd"/>
    <property type="match status" value="1"/>
</dbReference>